<protein>
    <submittedName>
        <fullName evidence="1">Uncharacterized protein</fullName>
    </submittedName>
</protein>
<reference evidence="1" key="1">
    <citation type="submission" date="2023-05" db="EMBL/GenBank/DDBJ databases">
        <authorList>
            <consortium name="ELIXIR-Norway"/>
        </authorList>
    </citation>
    <scope>NUCLEOTIDE SEQUENCE</scope>
</reference>
<name>A0ACB0FBH3_RANTA</name>
<organism evidence="1 2">
    <name type="scientific">Rangifer tarandus platyrhynchus</name>
    <name type="common">Svalbard reindeer</name>
    <dbReference type="NCBI Taxonomy" id="3082113"/>
    <lineage>
        <taxon>Eukaryota</taxon>
        <taxon>Metazoa</taxon>
        <taxon>Chordata</taxon>
        <taxon>Craniata</taxon>
        <taxon>Vertebrata</taxon>
        <taxon>Euteleostomi</taxon>
        <taxon>Mammalia</taxon>
        <taxon>Eutheria</taxon>
        <taxon>Laurasiatheria</taxon>
        <taxon>Artiodactyla</taxon>
        <taxon>Ruminantia</taxon>
        <taxon>Pecora</taxon>
        <taxon>Cervidae</taxon>
        <taxon>Odocoileinae</taxon>
        <taxon>Rangifer</taxon>
    </lineage>
</organism>
<evidence type="ECO:0000313" key="2">
    <source>
        <dbReference type="Proteomes" id="UP001162501"/>
    </source>
</evidence>
<gene>
    <name evidence="1" type="ORF">MRATA1EN3_LOCUS21489</name>
</gene>
<dbReference type="EMBL" id="OX596089">
    <property type="protein sequence ID" value="CAI9710276.1"/>
    <property type="molecule type" value="Genomic_DNA"/>
</dbReference>
<dbReference type="Proteomes" id="UP001162501">
    <property type="component" value="Chromosome 5"/>
</dbReference>
<sequence>MIWKHWARIPPQQWLANGHLSGHYLQFAKLPLLPFFYILPASIKDITLTTEAASPEDKGKAGAARPPALPPRRCPELWTPRNPGQDAPPSWNCRWPGGARRQAPKIGWVASGYGFRLHSVLGALGMREADSAPRCWSESSLKITPIAARG</sequence>
<proteinExistence type="predicted"/>
<accession>A0ACB0FBH3</accession>
<evidence type="ECO:0000313" key="1">
    <source>
        <dbReference type="EMBL" id="CAI9710276.1"/>
    </source>
</evidence>